<dbReference type="AlphaFoldDB" id="A0A662DEK1"/>
<keyword evidence="1" id="KW-1133">Transmembrane helix</keyword>
<organism evidence="2 3">
    <name type="scientific">Aerophobetes bacterium</name>
    <dbReference type="NCBI Taxonomy" id="2030807"/>
    <lineage>
        <taxon>Bacteria</taxon>
        <taxon>Candidatus Aerophobota</taxon>
    </lineage>
</organism>
<evidence type="ECO:0000256" key="1">
    <source>
        <dbReference type="SAM" id="Phobius"/>
    </source>
</evidence>
<evidence type="ECO:0000313" key="2">
    <source>
        <dbReference type="EMBL" id="RLE13288.1"/>
    </source>
</evidence>
<dbReference type="Proteomes" id="UP000280417">
    <property type="component" value="Unassembled WGS sequence"/>
</dbReference>
<sequence length="264" mass="31042">MKIKKMREKLTLRKDIRIGKLVLCIILLWVGSFVAQAQEAEEGLVPTLKIEEAKPSSDYFGLEIKWSIEKDLGSGISAKITYMDPEVYLAYVNYLAKKRNFSPQKKEEKTKEVINLLKEFLIFKVLLKHNDNPDYTKITNWKVFLVDDEGNKYSPKKFNEGKAELRRGFAGPYYGRISYLYFSKTNPDGKPILGENTRWMKIQLSQSSQTNEFKWEFFQQGKIQRSPFYFYPYLKISLVLLLIFLIFLVWITRPGKYIRNIKSI</sequence>
<proteinExistence type="predicted"/>
<name>A0A662DEK1_UNCAE</name>
<accession>A0A662DEK1</accession>
<dbReference type="EMBL" id="QMQA01000105">
    <property type="protein sequence ID" value="RLE13288.1"/>
    <property type="molecule type" value="Genomic_DNA"/>
</dbReference>
<comment type="caution">
    <text evidence="2">The sequence shown here is derived from an EMBL/GenBank/DDBJ whole genome shotgun (WGS) entry which is preliminary data.</text>
</comment>
<protein>
    <submittedName>
        <fullName evidence="2">Uncharacterized protein</fullName>
    </submittedName>
</protein>
<evidence type="ECO:0000313" key="3">
    <source>
        <dbReference type="Proteomes" id="UP000280417"/>
    </source>
</evidence>
<keyword evidence="1" id="KW-0812">Transmembrane</keyword>
<reference evidence="2 3" key="1">
    <citation type="submission" date="2018-06" db="EMBL/GenBank/DDBJ databases">
        <title>Extensive metabolic versatility and redundancy in microbially diverse, dynamic hydrothermal sediments.</title>
        <authorList>
            <person name="Dombrowski N."/>
            <person name="Teske A."/>
            <person name="Baker B.J."/>
        </authorList>
    </citation>
    <scope>NUCLEOTIDE SEQUENCE [LARGE SCALE GENOMIC DNA]</scope>
    <source>
        <strain evidence="2">B3_G15</strain>
    </source>
</reference>
<keyword evidence="1" id="KW-0472">Membrane</keyword>
<gene>
    <name evidence="2" type="ORF">DRJ04_04590</name>
</gene>
<feature type="transmembrane region" description="Helical" evidence="1">
    <location>
        <begin position="230"/>
        <end position="252"/>
    </location>
</feature>